<dbReference type="CDD" id="cd03443">
    <property type="entry name" value="PaaI_thioesterase"/>
    <property type="match status" value="1"/>
</dbReference>
<gene>
    <name evidence="28" type="ORF">PhCBS80983_g00393</name>
</gene>
<evidence type="ECO:0000313" key="29">
    <source>
        <dbReference type="Proteomes" id="UP000318582"/>
    </source>
</evidence>
<evidence type="ECO:0000256" key="26">
    <source>
        <dbReference type="ARBA" id="ARBA00048180"/>
    </source>
</evidence>
<dbReference type="InterPro" id="IPR029069">
    <property type="entry name" value="HotDog_dom_sf"/>
</dbReference>
<keyword evidence="7" id="KW-0053">Apoptosis</keyword>
<keyword evidence="5" id="KW-1003">Cell membrane</keyword>
<dbReference type="PANTHER" id="PTHR12418:SF19">
    <property type="entry name" value="ACYL-COENZYME A THIOESTERASE THEM4"/>
    <property type="match status" value="1"/>
</dbReference>
<evidence type="ECO:0000256" key="15">
    <source>
        <dbReference type="ARBA" id="ARBA00023273"/>
    </source>
</evidence>
<dbReference type="EC" id="3.1.2.2" evidence="19"/>
<dbReference type="InterPro" id="IPR052365">
    <property type="entry name" value="THEM4/THEM5_acyl-CoA_thioest"/>
</dbReference>
<evidence type="ECO:0000256" key="23">
    <source>
        <dbReference type="ARBA" id="ARBA00047734"/>
    </source>
</evidence>
<evidence type="ECO:0000256" key="16">
    <source>
        <dbReference type="ARBA" id="ARBA00035852"/>
    </source>
</evidence>
<evidence type="ECO:0000256" key="12">
    <source>
        <dbReference type="ARBA" id="ARBA00023098"/>
    </source>
</evidence>
<dbReference type="Pfam" id="PF03061">
    <property type="entry name" value="4HBT"/>
    <property type="match status" value="1"/>
</dbReference>
<evidence type="ECO:0000256" key="11">
    <source>
        <dbReference type="ARBA" id="ARBA00022946"/>
    </source>
</evidence>
<keyword evidence="9" id="KW-0378">Hydrolase</keyword>
<protein>
    <recommendedName>
        <fullName evidence="20">Acyl-coenzyme A thioesterase THEM4</fullName>
        <ecNumber evidence="19">3.1.2.2</ecNumber>
    </recommendedName>
    <alternativeName>
        <fullName evidence="21">Thioesterase superfamily member 4</fullName>
    </alternativeName>
</protein>
<evidence type="ECO:0000256" key="19">
    <source>
        <dbReference type="ARBA" id="ARBA00038848"/>
    </source>
</evidence>
<organism evidence="28 29">
    <name type="scientific">Powellomyces hirtus</name>
    <dbReference type="NCBI Taxonomy" id="109895"/>
    <lineage>
        <taxon>Eukaryota</taxon>
        <taxon>Fungi</taxon>
        <taxon>Fungi incertae sedis</taxon>
        <taxon>Chytridiomycota</taxon>
        <taxon>Chytridiomycota incertae sedis</taxon>
        <taxon>Chytridiomycetes</taxon>
        <taxon>Spizellomycetales</taxon>
        <taxon>Powellomycetaceae</taxon>
        <taxon>Powellomyces</taxon>
    </lineage>
</organism>
<evidence type="ECO:0000256" key="17">
    <source>
        <dbReference type="ARBA" id="ARBA00037002"/>
    </source>
</evidence>
<dbReference type="EMBL" id="QEAQ01000002">
    <property type="protein sequence ID" value="TPX62618.1"/>
    <property type="molecule type" value="Genomic_DNA"/>
</dbReference>
<keyword evidence="6" id="KW-0963">Cytoplasm</keyword>
<dbReference type="AlphaFoldDB" id="A0A507EHD9"/>
<keyword evidence="13" id="KW-0496">Mitochondrion</keyword>
<evidence type="ECO:0000256" key="10">
    <source>
        <dbReference type="ARBA" id="ARBA00022832"/>
    </source>
</evidence>
<evidence type="ECO:0000256" key="20">
    <source>
        <dbReference type="ARBA" id="ARBA00040123"/>
    </source>
</evidence>
<evidence type="ECO:0000259" key="27">
    <source>
        <dbReference type="Pfam" id="PF03061"/>
    </source>
</evidence>
<feature type="domain" description="Thioesterase" evidence="27">
    <location>
        <begin position="143"/>
        <end position="213"/>
    </location>
</feature>
<evidence type="ECO:0000256" key="25">
    <source>
        <dbReference type="ARBA" id="ARBA00048074"/>
    </source>
</evidence>
<comment type="catalytic activity">
    <reaction evidence="25">
        <text>dodecanoyl-CoA + H2O = dodecanoate + CoA + H(+)</text>
        <dbReference type="Rhea" id="RHEA:30135"/>
        <dbReference type="ChEBI" id="CHEBI:15377"/>
        <dbReference type="ChEBI" id="CHEBI:15378"/>
        <dbReference type="ChEBI" id="CHEBI:18262"/>
        <dbReference type="ChEBI" id="CHEBI:57287"/>
        <dbReference type="ChEBI" id="CHEBI:57375"/>
    </reaction>
    <physiologicalReaction direction="left-to-right" evidence="25">
        <dbReference type="Rhea" id="RHEA:30136"/>
    </physiologicalReaction>
</comment>
<dbReference type="GO" id="GO:0016787">
    <property type="term" value="F:hydrolase activity"/>
    <property type="evidence" value="ECO:0007669"/>
    <property type="project" value="UniProtKB-KW"/>
</dbReference>
<evidence type="ECO:0000256" key="3">
    <source>
        <dbReference type="ARBA" id="ARBA00004632"/>
    </source>
</evidence>
<comment type="catalytic activity">
    <reaction evidence="24">
        <text>decanoyl-CoA + H2O = decanoate + CoA + H(+)</text>
        <dbReference type="Rhea" id="RHEA:40059"/>
        <dbReference type="ChEBI" id="CHEBI:15377"/>
        <dbReference type="ChEBI" id="CHEBI:15378"/>
        <dbReference type="ChEBI" id="CHEBI:27689"/>
        <dbReference type="ChEBI" id="CHEBI:57287"/>
        <dbReference type="ChEBI" id="CHEBI:61430"/>
    </reaction>
    <physiologicalReaction direction="left-to-right" evidence="24">
        <dbReference type="Rhea" id="RHEA:40060"/>
    </physiologicalReaction>
</comment>
<evidence type="ECO:0000256" key="18">
    <source>
        <dbReference type="ARBA" id="ARBA00038456"/>
    </source>
</evidence>
<keyword evidence="14" id="KW-0472">Membrane</keyword>
<accession>A0A507EHD9</accession>
<dbReference type="GO" id="GO:0006631">
    <property type="term" value="P:fatty acid metabolic process"/>
    <property type="evidence" value="ECO:0007669"/>
    <property type="project" value="UniProtKB-KW"/>
</dbReference>
<evidence type="ECO:0000256" key="8">
    <source>
        <dbReference type="ARBA" id="ARBA00022792"/>
    </source>
</evidence>
<evidence type="ECO:0000256" key="4">
    <source>
        <dbReference type="ARBA" id="ARBA00004637"/>
    </source>
</evidence>
<keyword evidence="8" id="KW-0999">Mitochondrion inner membrane</keyword>
<evidence type="ECO:0000256" key="21">
    <source>
        <dbReference type="ARBA" id="ARBA00043210"/>
    </source>
</evidence>
<dbReference type="Proteomes" id="UP000318582">
    <property type="component" value="Unassembled WGS sequence"/>
</dbReference>
<proteinExistence type="inferred from homology"/>
<dbReference type="GO" id="GO:0006915">
    <property type="term" value="P:apoptotic process"/>
    <property type="evidence" value="ECO:0007669"/>
    <property type="project" value="UniProtKB-KW"/>
</dbReference>
<reference evidence="28 29" key="1">
    <citation type="journal article" date="2019" name="Sci. Rep.">
        <title>Comparative genomics of chytrid fungi reveal insights into the obligate biotrophic and pathogenic lifestyle of Synchytrium endobioticum.</title>
        <authorList>
            <person name="van de Vossenberg B.T.L.H."/>
            <person name="Warris S."/>
            <person name="Nguyen H.D.T."/>
            <person name="van Gent-Pelzer M.P.E."/>
            <person name="Joly D.L."/>
            <person name="van de Geest H.C."/>
            <person name="Bonants P.J.M."/>
            <person name="Smith D.S."/>
            <person name="Levesque C.A."/>
            <person name="van der Lee T.A.J."/>
        </authorList>
    </citation>
    <scope>NUCLEOTIDE SEQUENCE [LARGE SCALE GENOMIC DNA]</scope>
    <source>
        <strain evidence="28 29">CBS 809.83</strain>
    </source>
</reference>
<comment type="subcellular location">
    <subcellularLocation>
        <location evidence="3">Cell projection</location>
        <location evidence="3">Ruffle membrane</location>
    </subcellularLocation>
    <subcellularLocation>
        <location evidence="1">Cytoplasm</location>
    </subcellularLocation>
    <subcellularLocation>
        <location evidence="4">Mitochondrion inner membrane</location>
        <topology evidence="4">Peripheral membrane protein</topology>
    </subcellularLocation>
    <subcellularLocation>
        <location evidence="2">Mitochondrion intermembrane space</location>
    </subcellularLocation>
</comment>
<keyword evidence="15" id="KW-0966">Cell projection</keyword>
<sequence length="265" mass="29948">MSRNRSLHNPNLTSFPNPSPEFGALTRNSSVTFIPDTLLWWPSYSYRKESGIGFSGEDFFYRDGKFGVRYFVPTGCVLVNEETAAKSEDIPDDDMEYKILKMAKVFAPNKGKVETLRRFVEDGGVRSLTGVIHFANDTEGPPGFVHGGATFTAFDQLVGVMVHYYALHSPHMTLNLTIHYRKPMPLGSVQFFHLRIAKTEGRKMYVDGCIFDPSAGDADEEPFDVAGWDFSQTIPEKYARAKVEGVFYRLAGIEYLEQNRKDSRL</sequence>
<comment type="catalytic activity">
    <reaction evidence="23">
        <text>hexadecanoyl-CoA + H2O = hexadecanoate + CoA + H(+)</text>
        <dbReference type="Rhea" id="RHEA:16645"/>
        <dbReference type="ChEBI" id="CHEBI:7896"/>
        <dbReference type="ChEBI" id="CHEBI:15377"/>
        <dbReference type="ChEBI" id="CHEBI:15378"/>
        <dbReference type="ChEBI" id="CHEBI:57287"/>
        <dbReference type="ChEBI" id="CHEBI:57379"/>
        <dbReference type="EC" id="3.1.2.2"/>
    </reaction>
    <physiologicalReaction direction="left-to-right" evidence="23">
        <dbReference type="Rhea" id="RHEA:16646"/>
    </physiologicalReaction>
</comment>
<keyword evidence="11" id="KW-0809">Transit peptide</keyword>
<evidence type="ECO:0000256" key="1">
    <source>
        <dbReference type="ARBA" id="ARBA00004496"/>
    </source>
</evidence>
<dbReference type="STRING" id="109895.A0A507EHD9"/>
<evidence type="ECO:0000313" key="28">
    <source>
        <dbReference type="EMBL" id="TPX62618.1"/>
    </source>
</evidence>
<dbReference type="Gene3D" id="3.10.129.10">
    <property type="entry name" value="Hotdog Thioesterase"/>
    <property type="match status" value="1"/>
</dbReference>
<evidence type="ECO:0000256" key="7">
    <source>
        <dbReference type="ARBA" id="ARBA00022703"/>
    </source>
</evidence>
<dbReference type="InterPro" id="IPR006683">
    <property type="entry name" value="Thioestr_dom"/>
</dbReference>
<comment type="catalytic activity">
    <reaction evidence="26">
        <text>tetradecanoyl-CoA + H2O = tetradecanoate + CoA + H(+)</text>
        <dbReference type="Rhea" id="RHEA:40119"/>
        <dbReference type="ChEBI" id="CHEBI:15377"/>
        <dbReference type="ChEBI" id="CHEBI:15378"/>
        <dbReference type="ChEBI" id="CHEBI:30807"/>
        <dbReference type="ChEBI" id="CHEBI:57287"/>
        <dbReference type="ChEBI" id="CHEBI:57385"/>
    </reaction>
    <physiologicalReaction direction="left-to-right" evidence="26">
        <dbReference type="Rhea" id="RHEA:40120"/>
    </physiologicalReaction>
</comment>
<dbReference type="PANTHER" id="PTHR12418">
    <property type="entry name" value="ACYL-COENZYME A THIOESTERASE THEM4"/>
    <property type="match status" value="1"/>
</dbReference>
<dbReference type="GO" id="GO:0005758">
    <property type="term" value="C:mitochondrial intermembrane space"/>
    <property type="evidence" value="ECO:0007669"/>
    <property type="project" value="UniProtKB-SubCell"/>
</dbReference>
<evidence type="ECO:0000256" key="13">
    <source>
        <dbReference type="ARBA" id="ARBA00023128"/>
    </source>
</evidence>
<dbReference type="SUPFAM" id="SSF54637">
    <property type="entry name" value="Thioesterase/thiol ester dehydrase-isomerase"/>
    <property type="match status" value="1"/>
</dbReference>
<comment type="catalytic activity">
    <reaction evidence="22">
        <text>octanoyl-CoA + H2O = octanoate + CoA + H(+)</text>
        <dbReference type="Rhea" id="RHEA:30143"/>
        <dbReference type="ChEBI" id="CHEBI:15377"/>
        <dbReference type="ChEBI" id="CHEBI:15378"/>
        <dbReference type="ChEBI" id="CHEBI:25646"/>
        <dbReference type="ChEBI" id="CHEBI:57287"/>
        <dbReference type="ChEBI" id="CHEBI:57386"/>
    </reaction>
    <physiologicalReaction direction="left-to-right" evidence="22">
        <dbReference type="Rhea" id="RHEA:30144"/>
    </physiologicalReaction>
</comment>
<keyword evidence="12" id="KW-0443">Lipid metabolism</keyword>
<evidence type="ECO:0000256" key="9">
    <source>
        <dbReference type="ARBA" id="ARBA00022801"/>
    </source>
</evidence>
<comment type="catalytic activity">
    <reaction evidence="17">
        <text>(9Z)-octadecenoyl-CoA + H2O = (9Z)-octadecenoate + CoA + H(+)</text>
        <dbReference type="Rhea" id="RHEA:40139"/>
        <dbReference type="ChEBI" id="CHEBI:15377"/>
        <dbReference type="ChEBI" id="CHEBI:15378"/>
        <dbReference type="ChEBI" id="CHEBI:30823"/>
        <dbReference type="ChEBI" id="CHEBI:57287"/>
        <dbReference type="ChEBI" id="CHEBI:57387"/>
    </reaction>
    <physiologicalReaction direction="left-to-right" evidence="17">
        <dbReference type="Rhea" id="RHEA:40140"/>
    </physiologicalReaction>
</comment>
<comment type="catalytic activity">
    <reaction evidence="16">
        <text>(5Z,8Z,11Z,14Z)-eicosatetraenoyl-CoA + H2O = (5Z,8Z,11Z,14Z)-eicosatetraenoate + CoA + H(+)</text>
        <dbReference type="Rhea" id="RHEA:40151"/>
        <dbReference type="ChEBI" id="CHEBI:15377"/>
        <dbReference type="ChEBI" id="CHEBI:15378"/>
        <dbReference type="ChEBI" id="CHEBI:32395"/>
        <dbReference type="ChEBI" id="CHEBI:57287"/>
        <dbReference type="ChEBI" id="CHEBI:57368"/>
    </reaction>
    <physiologicalReaction direction="left-to-right" evidence="16">
        <dbReference type="Rhea" id="RHEA:40152"/>
    </physiologicalReaction>
</comment>
<evidence type="ECO:0000256" key="22">
    <source>
        <dbReference type="ARBA" id="ARBA00047588"/>
    </source>
</evidence>
<keyword evidence="29" id="KW-1185">Reference proteome</keyword>
<evidence type="ECO:0000256" key="14">
    <source>
        <dbReference type="ARBA" id="ARBA00023136"/>
    </source>
</evidence>
<evidence type="ECO:0000256" key="2">
    <source>
        <dbReference type="ARBA" id="ARBA00004569"/>
    </source>
</evidence>
<evidence type="ECO:0000256" key="6">
    <source>
        <dbReference type="ARBA" id="ARBA00022490"/>
    </source>
</evidence>
<evidence type="ECO:0000256" key="24">
    <source>
        <dbReference type="ARBA" id="ARBA00047969"/>
    </source>
</evidence>
<keyword evidence="10" id="KW-0276">Fatty acid metabolism</keyword>
<dbReference type="GO" id="GO:0005743">
    <property type="term" value="C:mitochondrial inner membrane"/>
    <property type="evidence" value="ECO:0007669"/>
    <property type="project" value="UniProtKB-SubCell"/>
</dbReference>
<name>A0A507EHD9_9FUNG</name>
<comment type="caution">
    <text evidence="28">The sequence shown here is derived from an EMBL/GenBank/DDBJ whole genome shotgun (WGS) entry which is preliminary data.</text>
</comment>
<evidence type="ECO:0000256" key="5">
    <source>
        <dbReference type="ARBA" id="ARBA00022475"/>
    </source>
</evidence>
<comment type="similarity">
    <text evidence="18">Belongs to the THEM4/THEM5 thioesterase family.</text>
</comment>